<evidence type="ECO:0000256" key="3">
    <source>
        <dbReference type="ARBA" id="ARBA00023080"/>
    </source>
</evidence>
<evidence type="ECO:0000256" key="2">
    <source>
        <dbReference type="ARBA" id="ARBA00022801"/>
    </source>
</evidence>
<comment type="catalytic activity">
    <reaction evidence="4">
        <text>a 2'-deoxyribonucleoside 5'-triphosphate + H2O = a 2'-deoxyribonucleoside 5'-phosphate + diphosphate + H(+)</text>
        <dbReference type="Rhea" id="RHEA:44644"/>
        <dbReference type="ChEBI" id="CHEBI:15377"/>
        <dbReference type="ChEBI" id="CHEBI:15378"/>
        <dbReference type="ChEBI" id="CHEBI:33019"/>
        <dbReference type="ChEBI" id="CHEBI:61560"/>
        <dbReference type="ChEBI" id="CHEBI:65317"/>
        <dbReference type="EC" id="3.6.1.9"/>
    </reaction>
</comment>
<comment type="cofactor">
    <cofactor evidence="1 4">
        <name>a divalent metal cation</name>
        <dbReference type="ChEBI" id="CHEBI:60240"/>
    </cofactor>
</comment>
<comment type="catalytic activity">
    <reaction evidence="4">
        <text>a ribonucleoside 5'-triphosphate + H2O = a ribonucleoside 5'-phosphate + diphosphate + H(+)</text>
        <dbReference type="Rhea" id="RHEA:23996"/>
        <dbReference type="ChEBI" id="CHEBI:15377"/>
        <dbReference type="ChEBI" id="CHEBI:15378"/>
        <dbReference type="ChEBI" id="CHEBI:33019"/>
        <dbReference type="ChEBI" id="CHEBI:58043"/>
        <dbReference type="ChEBI" id="CHEBI:61557"/>
        <dbReference type="EC" id="3.6.1.9"/>
    </reaction>
</comment>
<dbReference type="EC" id="3.6.1.9" evidence="4"/>
<evidence type="ECO:0000256" key="1">
    <source>
        <dbReference type="ARBA" id="ARBA00001968"/>
    </source>
</evidence>
<evidence type="ECO:0000313" key="6">
    <source>
        <dbReference type="Proteomes" id="UP000253061"/>
    </source>
</evidence>
<keyword evidence="3 4" id="KW-0546">Nucleotide metabolism</keyword>
<comment type="caution">
    <text evidence="5">The sequence shown here is derived from an EMBL/GenBank/DDBJ whole genome shotgun (WGS) entry which is preliminary data.</text>
</comment>
<comment type="subcellular location">
    <subcellularLocation>
        <location evidence="4">Cytoplasm</location>
    </subcellularLocation>
</comment>
<dbReference type="InterPro" id="IPR003697">
    <property type="entry name" value="Maf-like"/>
</dbReference>
<dbReference type="Pfam" id="PF02545">
    <property type="entry name" value="Maf"/>
    <property type="match status" value="1"/>
</dbReference>
<keyword evidence="4" id="KW-0963">Cytoplasm</keyword>
<comment type="function">
    <text evidence="4">Nucleoside triphosphate pyrophosphatase. May have a dual role in cell division arrest and in preventing the incorporation of modified nucleotides into cellular nucleic acids.</text>
</comment>
<evidence type="ECO:0000256" key="4">
    <source>
        <dbReference type="HAMAP-Rule" id="MF_00528"/>
    </source>
</evidence>
<dbReference type="PIRSF" id="PIRSF006305">
    <property type="entry name" value="Maf"/>
    <property type="match status" value="1"/>
</dbReference>
<dbReference type="Proteomes" id="UP000253061">
    <property type="component" value="Unassembled WGS sequence"/>
</dbReference>
<feature type="active site" description="Proton acceptor" evidence="4">
    <location>
        <position position="78"/>
    </location>
</feature>
<dbReference type="HAMAP" id="MF_00528">
    <property type="entry name" value="Maf"/>
    <property type="match status" value="1"/>
</dbReference>
<protein>
    <recommendedName>
        <fullName evidence="4">Nucleoside triphosphate pyrophosphatase</fullName>
        <ecNumber evidence="4">3.6.1.9</ecNumber>
    </recommendedName>
    <alternativeName>
        <fullName evidence="4">Nucleotide pyrophosphatase</fullName>
        <shortName evidence="4">Nucleotide PPase</shortName>
    </alternativeName>
</protein>
<dbReference type="InterPro" id="IPR029001">
    <property type="entry name" value="ITPase-like_fam"/>
</dbReference>
<dbReference type="GO" id="GO:0009117">
    <property type="term" value="P:nucleotide metabolic process"/>
    <property type="evidence" value="ECO:0007669"/>
    <property type="project" value="UniProtKB-KW"/>
</dbReference>
<evidence type="ECO:0000313" key="5">
    <source>
        <dbReference type="EMBL" id="RCK24163.1"/>
    </source>
</evidence>
<dbReference type="AlphaFoldDB" id="A0A367VG75"/>
<dbReference type="PANTHER" id="PTHR43213">
    <property type="entry name" value="BIFUNCTIONAL DTTP/UTP PYROPHOSPHATASE/METHYLTRANSFERASE PROTEIN-RELATED"/>
    <property type="match status" value="1"/>
</dbReference>
<dbReference type="CDD" id="cd00555">
    <property type="entry name" value="Maf"/>
    <property type="match status" value="1"/>
</dbReference>
<dbReference type="GO" id="GO:0005737">
    <property type="term" value="C:cytoplasm"/>
    <property type="evidence" value="ECO:0007669"/>
    <property type="project" value="UniProtKB-SubCell"/>
</dbReference>
<organism evidence="5 6">
    <name type="scientific">Thalassospira profundimaris</name>
    <dbReference type="NCBI Taxonomy" id="502049"/>
    <lineage>
        <taxon>Bacteria</taxon>
        <taxon>Pseudomonadati</taxon>
        <taxon>Pseudomonadota</taxon>
        <taxon>Alphaproteobacteria</taxon>
        <taxon>Rhodospirillales</taxon>
        <taxon>Thalassospiraceae</taxon>
        <taxon>Thalassospira</taxon>
    </lineage>
</organism>
<comment type="similarity">
    <text evidence="4">Belongs to the Maf family.</text>
</comment>
<keyword evidence="2 4" id="KW-0378">Hydrolase</keyword>
<dbReference type="SUPFAM" id="SSF52972">
    <property type="entry name" value="ITPase-like"/>
    <property type="match status" value="1"/>
</dbReference>
<dbReference type="GO" id="GO:0047429">
    <property type="term" value="F:nucleoside triphosphate diphosphatase activity"/>
    <property type="evidence" value="ECO:0007669"/>
    <property type="project" value="UniProtKB-EC"/>
</dbReference>
<gene>
    <name evidence="5" type="ORF">TH6_05485</name>
</gene>
<accession>A0A367VG75</accession>
<comment type="caution">
    <text evidence="4">Lacks conserved residue(s) required for the propagation of feature annotation.</text>
</comment>
<reference evidence="5 6" key="1">
    <citation type="submission" date="2014-07" db="EMBL/GenBank/DDBJ databases">
        <title>Draft genome sequence of Thalassospira profundimaris R8-17.</title>
        <authorList>
            <person name="Lai Q."/>
            <person name="Shao Z."/>
        </authorList>
    </citation>
    <scope>NUCLEOTIDE SEQUENCE [LARGE SCALE GENOMIC DNA]</scope>
    <source>
        <strain evidence="5 6">R8-17</strain>
    </source>
</reference>
<dbReference type="RefSeq" id="WP_062957073.1">
    <property type="nucleotide sequence ID" value="NZ_JPWB01000002.1"/>
</dbReference>
<dbReference type="EMBL" id="JPWB01000002">
    <property type="protein sequence ID" value="RCK24163.1"/>
    <property type="molecule type" value="Genomic_DNA"/>
</dbReference>
<dbReference type="PANTHER" id="PTHR43213:SF5">
    <property type="entry name" value="BIFUNCTIONAL DTTP_UTP PYROPHOSPHATASE_METHYLTRANSFERASE PROTEIN-RELATED"/>
    <property type="match status" value="1"/>
</dbReference>
<proteinExistence type="inferred from homology"/>
<name>A0A367VG75_9PROT</name>
<dbReference type="Gene3D" id="3.90.950.10">
    <property type="match status" value="1"/>
</dbReference>
<sequence length="201" mass="22249">MPNTHRLILASSSKARHKMLADAGVECEAVASMIDEDGYKQAMKAEGATAAEAAETLAEMKALRMYRQQPDAIVIAADQMLECNGIWFDKPMDRDNTRAQLLSLRGKSHKLVSAAVIYKEGSRIWGTIDTAHLTVRNFTDEWLEEYLDAAGEEIYHCVGGYQLEGLGAQLFTEVRGDYFTVLGMPLLPLIGFLRDHGVLKA</sequence>